<accession>A0A3M7TNQ3</accession>
<reference evidence="1 2" key="1">
    <citation type="submission" date="2018-10" db="EMBL/GenBank/DDBJ databases">
        <title>Bacillus Keqinensis sp. nov., a moderately halophilic bacterium isolated from a saline-alkaline lake.</title>
        <authorList>
            <person name="Wang H."/>
        </authorList>
    </citation>
    <scope>NUCLEOTIDE SEQUENCE [LARGE SCALE GENOMIC DNA]</scope>
    <source>
        <strain evidence="1 2">KQ-3</strain>
    </source>
</reference>
<keyword evidence="2" id="KW-1185">Reference proteome</keyword>
<name>A0A3M7TNQ3_9BACI</name>
<dbReference type="Proteomes" id="UP000278746">
    <property type="component" value="Unassembled WGS sequence"/>
</dbReference>
<evidence type="ECO:0000313" key="2">
    <source>
        <dbReference type="Proteomes" id="UP000278746"/>
    </source>
</evidence>
<protein>
    <submittedName>
        <fullName evidence="1">Uncharacterized protein</fullName>
    </submittedName>
</protein>
<dbReference type="OrthoDB" id="2887909at2"/>
<comment type="caution">
    <text evidence="1">The sequence shown here is derived from an EMBL/GenBank/DDBJ whole genome shotgun (WGS) entry which is preliminary data.</text>
</comment>
<dbReference type="EMBL" id="RHIB01000003">
    <property type="protein sequence ID" value="RNA67165.1"/>
    <property type="molecule type" value="Genomic_DNA"/>
</dbReference>
<evidence type="ECO:0000313" key="1">
    <source>
        <dbReference type="EMBL" id="RNA67165.1"/>
    </source>
</evidence>
<organism evidence="1 2">
    <name type="scientific">Alteribacter keqinensis</name>
    <dbReference type="NCBI Taxonomy" id="2483800"/>
    <lineage>
        <taxon>Bacteria</taxon>
        <taxon>Bacillati</taxon>
        <taxon>Bacillota</taxon>
        <taxon>Bacilli</taxon>
        <taxon>Bacillales</taxon>
        <taxon>Bacillaceae</taxon>
        <taxon>Alteribacter</taxon>
    </lineage>
</organism>
<dbReference type="AlphaFoldDB" id="A0A3M7TNQ3"/>
<proteinExistence type="predicted"/>
<sequence length="155" mass="18119">MKQFAPLIIIAALIGGALLFFQDPVEEVFDPYWEREQAGFDAQEWEITIFIDEGEERLPEVGVKLVYLGDPEDITDYEFFYSSMNTIGGFYDQQLDLKDFGGEIFYRTSCNFCSETEDYSEGDFSLSWKKNGEIHTVKEHFTYPGYVFREMQEQE</sequence>
<gene>
    <name evidence="1" type="ORF">EBO34_18460</name>
</gene>
<dbReference type="RefSeq" id="WP_122901338.1">
    <property type="nucleotide sequence ID" value="NZ_RHIB01000003.1"/>
</dbReference>